<dbReference type="STRING" id="1797716.A3D07_03670"/>
<dbReference type="PANTHER" id="PTHR36933:SF1">
    <property type="entry name" value="SLL0788 PROTEIN"/>
    <property type="match status" value="1"/>
</dbReference>
<protein>
    <recommendedName>
        <fullName evidence="2">DUF305 domain-containing protein</fullName>
    </recommendedName>
</protein>
<reference evidence="3 4" key="1">
    <citation type="journal article" date="2016" name="Nat. Commun.">
        <title>Thousands of microbial genomes shed light on interconnected biogeochemical processes in an aquifer system.</title>
        <authorList>
            <person name="Anantharaman K."/>
            <person name="Brown C.T."/>
            <person name="Hug L.A."/>
            <person name="Sharon I."/>
            <person name="Castelle C.J."/>
            <person name="Probst A.J."/>
            <person name="Thomas B.C."/>
            <person name="Singh A."/>
            <person name="Wilkins M.J."/>
            <person name="Karaoz U."/>
            <person name="Brodie E.L."/>
            <person name="Williams K.H."/>
            <person name="Hubbard S.S."/>
            <person name="Banfield J.F."/>
        </authorList>
    </citation>
    <scope>NUCLEOTIDE SEQUENCE [LARGE SCALE GENOMIC DNA]</scope>
</reference>
<dbReference type="EMBL" id="MFBF01000047">
    <property type="protein sequence ID" value="OGD90333.1"/>
    <property type="molecule type" value="Genomic_DNA"/>
</dbReference>
<dbReference type="InterPro" id="IPR005183">
    <property type="entry name" value="DUF305_CopM-like"/>
</dbReference>
<feature type="domain" description="DUF305" evidence="2">
    <location>
        <begin position="37"/>
        <end position="136"/>
    </location>
</feature>
<sequence>MAKEKSINQQSILFGIIGLLLGIVLALLFVRSAVNDNMAGMMRMMGIRQNQEMMGASGGMMMEHEGLGMQDMVEALKGKTGAEFDKTFIDLMIEHHRGAIDMANPAKTNAERQEVKDLAGDIISAQTQEIEMMRKWQQDWGY</sequence>
<keyword evidence="1" id="KW-0812">Transmembrane</keyword>
<keyword evidence="1" id="KW-0472">Membrane</keyword>
<dbReference type="PANTHER" id="PTHR36933">
    <property type="entry name" value="SLL0788 PROTEIN"/>
    <property type="match status" value="1"/>
</dbReference>
<keyword evidence="1" id="KW-1133">Transmembrane helix</keyword>
<evidence type="ECO:0000313" key="3">
    <source>
        <dbReference type="EMBL" id="OGD90333.1"/>
    </source>
</evidence>
<evidence type="ECO:0000256" key="1">
    <source>
        <dbReference type="SAM" id="Phobius"/>
    </source>
</evidence>
<dbReference type="AlphaFoldDB" id="A0A1F5GEN4"/>
<dbReference type="InterPro" id="IPR012347">
    <property type="entry name" value="Ferritin-like"/>
</dbReference>
<accession>A0A1F5GEN4</accession>
<dbReference type="Gene3D" id="1.20.1260.10">
    <property type="match status" value="1"/>
</dbReference>
<evidence type="ECO:0000313" key="4">
    <source>
        <dbReference type="Proteomes" id="UP000177124"/>
    </source>
</evidence>
<evidence type="ECO:0000259" key="2">
    <source>
        <dbReference type="Pfam" id="PF03713"/>
    </source>
</evidence>
<dbReference type="Proteomes" id="UP000177124">
    <property type="component" value="Unassembled WGS sequence"/>
</dbReference>
<feature type="transmembrane region" description="Helical" evidence="1">
    <location>
        <begin position="12"/>
        <end position="34"/>
    </location>
</feature>
<proteinExistence type="predicted"/>
<name>A0A1F5GEN4_9BACT</name>
<organism evidence="3 4">
    <name type="scientific">Candidatus Curtissbacteria bacterium RIFCSPHIGHO2_02_FULL_42_15</name>
    <dbReference type="NCBI Taxonomy" id="1797716"/>
    <lineage>
        <taxon>Bacteria</taxon>
        <taxon>Candidatus Curtissiibacteriota</taxon>
    </lineage>
</organism>
<dbReference type="Pfam" id="PF03713">
    <property type="entry name" value="DUF305"/>
    <property type="match status" value="1"/>
</dbReference>
<gene>
    <name evidence="3" type="ORF">A3D07_03670</name>
</gene>
<comment type="caution">
    <text evidence="3">The sequence shown here is derived from an EMBL/GenBank/DDBJ whole genome shotgun (WGS) entry which is preliminary data.</text>
</comment>